<dbReference type="GO" id="GO:0051536">
    <property type="term" value="F:iron-sulfur cluster binding"/>
    <property type="evidence" value="ECO:0007669"/>
    <property type="project" value="InterPro"/>
</dbReference>
<dbReference type="FunFam" id="3.90.1010.10:FF:000002">
    <property type="entry name" value="Iron-sulfur cluster assembly scaffold protein NifU"/>
    <property type="match status" value="1"/>
</dbReference>
<evidence type="ECO:0000313" key="2">
    <source>
        <dbReference type="EMBL" id="OLR64637.1"/>
    </source>
</evidence>
<dbReference type="STRING" id="1465756.BIV18_03345"/>
<dbReference type="CDD" id="cd06664">
    <property type="entry name" value="IscU_like"/>
    <property type="match status" value="1"/>
</dbReference>
<dbReference type="InterPro" id="IPR002871">
    <property type="entry name" value="NIF_FeS_clus_asmbl_NifU_N"/>
</dbReference>
<accession>A0A1U7LZ83</accession>
<dbReference type="GO" id="GO:0016226">
    <property type="term" value="P:iron-sulfur cluster assembly"/>
    <property type="evidence" value="ECO:0007669"/>
    <property type="project" value="InterPro"/>
</dbReference>
<organism evidence="2 3">
    <name type="scientific">Peptoniphilus porci</name>
    <dbReference type="NCBI Taxonomy" id="2652280"/>
    <lineage>
        <taxon>Bacteria</taxon>
        <taxon>Bacillati</taxon>
        <taxon>Bacillota</taxon>
        <taxon>Tissierellia</taxon>
        <taxon>Tissierellales</taxon>
        <taxon>Peptoniphilaceae</taxon>
        <taxon>Peptoniphilus</taxon>
    </lineage>
</organism>
<dbReference type="EMBL" id="MJIH01000001">
    <property type="protein sequence ID" value="OLR64637.1"/>
    <property type="molecule type" value="Genomic_DNA"/>
</dbReference>
<dbReference type="RefSeq" id="WP_075659278.1">
    <property type="nucleotide sequence ID" value="NZ_JABDSR010000009.1"/>
</dbReference>
<keyword evidence="3" id="KW-1185">Reference proteome</keyword>
<accession>A0A848RMP7</accession>
<dbReference type="GO" id="GO:0005506">
    <property type="term" value="F:iron ion binding"/>
    <property type="evidence" value="ECO:0007669"/>
    <property type="project" value="InterPro"/>
</dbReference>
<comment type="similarity">
    <text evidence="1">Belongs to the NifU family.</text>
</comment>
<evidence type="ECO:0000313" key="3">
    <source>
        <dbReference type="Proteomes" id="UP000187166"/>
    </source>
</evidence>
<dbReference type="AlphaFoldDB" id="A0A1U7LZ83"/>
<proteinExistence type="inferred from homology"/>
<dbReference type="Gene3D" id="3.90.1010.10">
    <property type="match status" value="1"/>
</dbReference>
<gene>
    <name evidence="2" type="ORF">BIV18_03345</name>
</gene>
<dbReference type="SUPFAM" id="SSF82649">
    <property type="entry name" value="SufE/NifU"/>
    <property type="match status" value="1"/>
</dbReference>
<dbReference type="eggNOG" id="COG0822">
    <property type="taxonomic scope" value="Bacteria"/>
</dbReference>
<sequence length="151" mass="17013">MNLDNIYTELILEHSRNKHNRRDLEDYTHKELGHNPSCGDEITLQLKVEDGIIKDISYTGHGCAISQASTSIMCDNVRGITVEEAIERAKKFIGMVKGEVKDPDELEELDDAIAFESISNLPARVKCAVLSWYTLKDMLENNKEEGSFIPS</sequence>
<reference evidence="2 3" key="1">
    <citation type="journal article" date="2016" name="Appl. Environ. Microbiol.">
        <title>Function and Phylogeny of Bacterial Butyryl Coenzyme A:Acetate Transferases and Their Diversity in the Proximal Colon of Swine.</title>
        <authorList>
            <person name="Trachsel J."/>
            <person name="Bayles D.O."/>
            <person name="Looft T."/>
            <person name="Levine U.Y."/>
            <person name="Allen H.K."/>
        </authorList>
    </citation>
    <scope>NUCLEOTIDE SEQUENCE [LARGE SCALE GENOMIC DNA]</scope>
    <source>
        <strain evidence="2 3">35-6-1</strain>
    </source>
</reference>
<dbReference type="Pfam" id="PF01592">
    <property type="entry name" value="NifU_N"/>
    <property type="match status" value="1"/>
</dbReference>
<dbReference type="NCBIfam" id="TIGR01994">
    <property type="entry name" value="SUF_scaf_2"/>
    <property type="match status" value="1"/>
</dbReference>
<comment type="caution">
    <text evidence="2">The sequence shown here is derived from an EMBL/GenBank/DDBJ whole genome shotgun (WGS) entry which is preliminary data.</text>
</comment>
<name>A0A1U7LZ83_9FIRM</name>
<dbReference type="Proteomes" id="UP000187166">
    <property type="component" value="Unassembled WGS sequence"/>
</dbReference>
<protein>
    <submittedName>
        <fullName evidence="2">SUF system NifU family Fe-S cluster assembly protein</fullName>
    </submittedName>
</protein>
<dbReference type="PANTHER" id="PTHR10093">
    <property type="entry name" value="IRON-SULFUR CLUSTER ASSEMBLY ENZYME NIFU HOMOLOG"/>
    <property type="match status" value="1"/>
</dbReference>
<evidence type="ECO:0000256" key="1">
    <source>
        <dbReference type="ARBA" id="ARBA00006420"/>
    </source>
</evidence>